<dbReference type="PROSITE" id="PS50144">
    <property type="entry name" value="MATH"/>
    <property type="match status" value="1"/>
</dbReference>
<dbReference type="GO" id="GO:0061630">
    <property type="term" value="F:ubiquitin protein ligase activity"/>
    <property type="evidence" value="ECO:0007669"/>
    <property type="project" value="TreeGrafter"/>
</dbReference>
<dbReference type="OrthoDB" id="192247at2759"/>
<keyword evidence="4 6" id="KW-0863">Zinc-finger</keyword>
<evidence type="ECO:0000259" key="9">
    <source>
        <dbReference type="PROSITE" id="PS50119"/>
    </source>
</evidence>
<comment type="subcellular location">
    <subcellularLocation>
        <location evidence="1">Cytoplasm</location>
    </subcellularLocation>
</comment>
<reference evidence="11 12" key="1">
    <citation type="journal article" date="2017" name="Gigascience">
        <title>Genome sequence of the small brown planthopper, Laodelphax striatellus.</title>
        <authorList>
            <person name="Zhu J."/>
            <person name="Jiang F."/>
            <person name="Wang X."/>
            <person name="Yang P."/>
            <person name="Bao Y."/>
            <person name="Zhao W."/>
            <person name="Wang W."/>
            <person name="Lu H."/>
            <person name="Wang Q."/>
            <person name="Cui N."/>
            <person name="Li J."/>
            <person name="Chen X."/>
            <person name="Luo L."/>
            <person name="Yu J."/>
            <person name="Kang L."/>
            <person name="Cui F."/>
        </authorList>
    </citation>
    <scope>NUCLEOTIDE SEQUENCE [LARGE SCALE GENOMIC DNA]</scope>
    <source>
        <strain evidence="11">Lst14</strain>
    </source>
</reference>
<dbReference type="PANTHER" id="PTHR36754:SF2">
    <property type="entry name" value="E3 UBIQUITIN-PROTEIN LIGASE TRIM37"/>
    <property type="match status" value="1"/>
</dbReference>
<accession>A0A482WME2</accession>
<keyword evidence="3" id="KW-0479">Metal-binding</keyword>
<dbReference type="Gene3D" id="3.30.160.60">
    <property type="entry name" value="Classic Zinc Finger"/>
    <property type="match status" value="1"/>
</dbReference>
<evidence type="ECO:0000256" key="2">
    <source>
        <dbReference type="ARBA" id="ARBA00022490"/>
    </source>
</evidence>
<dbReference type="InterPro" id="IPR013083">
    <property type="entry name" value="Znf_RING/FYVE/PHD"/>
</dbReference>
<keyword evidence="2" id="KW-0963">Cytoplasm</keyword>
<feature type="coiled-coil region" evidence="7">
    <location>
        <begin position="154"/>
        <end position="181"/>
    </location>
</feature>
<dbReference type="GO" id="GO:0031625">
    <property type="term" value="F:ubiquitin protein ligase binding"/>
    <property type="evidence" value="ECO:0007669"/>
    <property type="project" value="TreeGrafter"/>
</dbReference>
<evidence type="ECO:0000256" key="7">
    <source>
        <dbReference type="SAM" id="Coils"/>
    </source>
</evidence>
<evidence type="ECO:0000256" key="6">
    <source>
        <dbReference type="PROSITE-ProRule" id="PRU00024"/>
    </source>
</evidence>
<dbReference type="Gene3D" id="3.30.40.10">
    <property type="entry name" value="Zinc/RING finger domain, C3HC4 (zinc finger)"/>
    <property type="match status" value="1"/>
</dbReference>
<feature type="domain" description="MATH" evidence="10">
    <location>
        <begin position="290"/>
        <end position="354"/>
    </location>
</feature>
<organism evidence="11 12">
    <name type="scientific">Laodelphax striatellus</name>
    <name type="common">Small brown planthopper</name>
    <name type="synonym">Delphax striatella</name>
    <dbReference type="NCBI Taxonomy" id="195883"/>
    <lineage>
        <taxon>Eukaryota</taxon>
        <taxon>Metazoa</taxon>
        <taxon>Ecdysozoa</taxon>
        <taxon>Arthropoda</taxon>
        <taxon>Hexapoda</taxon>
        <taxon>Insecta</taxon>
        <taxon>Pterygota</taxon>
        <taxon>Neoptera</taxon>
        <taxon>Paraneoptera</taxon>
        <taxon>Hemiptera</taxon>
        <taxon>Auchenorrhyncha</taxon>
        <taxon>Fulgoroidea</taxon>
        <taxon>Delphacidae</taxon>
        <taxon>Criomorphinae</taxon>
        <taxon>Laodelphax</taxon>
    </lineage>
</organism>
<dbReference type="Proteomes" id="UP000291343">
    <property type="component" value="Unassembled WGS sequence"/>
</dbReference>
<evidence type="ECO:0000256" key="5">
    <source>
        <dbReference type="ARBA" id="ARBA00022833"/>
    </source>
</evidence>
<dbReference type="EMBL" id="QKKF02031779">
    <property type="protein sequence ID" value="RZF34392.1"/>
    <property type="molecule type" value="Genomic_DNA"/>
</dbReference>
<dbReference type="GO" id="GO:0051865">
    <property type="term" value="P:protein autoubiquitination"/>
    <property type="evidence" value="ECO:0007669"/>
    <property type="project" value="TreeGrafter"/>
</dbReference>
<dbReference type="SUPFAM" id="SSF49599">
    <property type="entry name" value="TRAF domain-like"/>
    <property type="match status" value="1"/>
</dbReference>
<evidence type="ECO:0000256" key="1">
    <source>
        <dbReference type="ARBA" id="ARBA00004496"/>
    </source>
</evidence>
<proteinExistence type="predicted"/>
<dbReference type="SMR" id="A0A482WME2"/>
<feature type="domain" description="RING-type" evidence="8">
    <location>
        <begin position="25"/>
        <end position="65"/>
    </location>
</feature>
<dbReference type="InterPro" id="IPR000315">
    <property type="entry name" value="Znf_B-box"/>
</dbReference>
<dbReference type="SUPFAM" id="SSF57845">
    <property type="entry name" value="B-box zinc-binding domain"/>
    <property type="match status" value="1"/>
</dbReference>
<dbReference type="SMART" id="SM00502">
    <property type="entry name" value="BBC"/>
    <property type="match status" value="1"/>
</dbReference>
<dbReference type="InterPro" id="IPR008974">
    <property type="entry name" value="TRAF-like"/>
</dbReference>
<evidence type="ECO:0000259" key="8">
    <source>
        <dbReference type="PROSITE" id="PS50089"/>
    </source>
</evidence>
<evidence type="ECO:0000259" key="10">
    <source>
        <dbReference type="PROSITE" id="PS50144"/>
    </source>
</evidence>
<comment type="caution">
    <text evidence="11">The sequence shown here is derived from an EMBL/GenBank/DDBJ whole genome shotgun (WGS) entry which is preliminary data.</text>
</comment>
<dbReference type="Pfam" id="PF22486">
    <property type="entry name" value="MATH_2"/>
    <property type="match status" value="1"/>
</dbReference>
<dbReference type="PROSITE" id="PS50089">
    <property type="entry name" value="ZF_RING_2"/>
    <property type="match status" value="1"/>
</dbReference>
<dbReference type="CDD" id="cd19779">
    <property type="entry name" value="Bbox2_TRIM37_C-VIII"/>
    <property type="match status" value="1"/>
</dbReference>
<keyword evidence="7" id="KW-0175">Coiled coil</keyword>
<dbReference type="SUPFAM" id="SSF57850">
    <property type="entry name" value="RING/U-box"/>
    <property type="match status" value="1"/>
</dbReference>
<protein>
    <recommendedName>
        <fullName evidence="13">RING-type domain-containing protein</fullName>
    </recommendedName>
</protein>
<dbReference type="GO" id="GO:0006513">
    <property type="term" value="P:protein monoubiquitination"/>
    <property type="evidence" value="ECO:0007669"/>
    <property type="project" value="TreeGrafter"/>
</dbReference>
<dbReference type="InterPro" id="IPR002083">
    <property type="entry name" value="MATH/TRAF_dom"/>
</dbReference>
<dbReference type="GO" id="GO:0016235">
    <property type="term" value="C:aggresome"/>
    <property type="evidence" value="ECO:0007669"/>
    <property type="project" value="TreeGrafter"/>
</dbReference>
<dbReference type="PANTHER" id="PTHR36754">
    <property type="entry name" value="E3 UBIQUITIN-PROTEIN LIGASE TRIM37"/>
    <property type="match status" value="1"/>
</dbReference>
<dbReference type="GO" id="GO:0070842">
    <property type="term" value="P:aggresome assembly"/>
    <property type="evidence" value="ECO:0007669"/>
    <property type="project" value="TreeGrafter"/>
</dbReference>
<gene>
    <name evidence="11" type="ORF">LSTR_LSTR008931</name>
</gene>
<feature type="domain" description="B box-type" evidence="9">
    <location>
        <begin position="104"/>
        <end position="146"/>
    </location>
</feature>
<dbReference type="InterPro" id="IPR003649">
    <property type="entry name" value="Bbox_C"/>
</dbReference>
<evidence type="ECO:0008006" key="13">
    <source>
        <dbReference type="Google" id="ProtNLM"/>
    </source>
</evidence>
<dbReference type="InterPro" id="IPR053003">
    <property type="entry name" value="TRIM_RBCC_E3_ubiq-ligases"/>
</dbReference>
<keyword evidence="5" id="KW-0862">Zinc</keyword>
<evidence type="ECO:0000256" key="3">
    <source>
        <dbReference type="ARBA" id="ARBA00022723"/>
    </source>
</evidence>
<name>A0A482WME2_LAOST</name>
<dbReference type="STRING" id="195883.A0A482WME2"/>
<dbReference type="Gene3D" id="2.60.210.10">
    <property type="entry name" value="Apoptosis, Tumor Necrosis Factor Receptor Associated Protein 2, Chain A"/>
    <property type="match status" value="1"/>
</dbReference>
<dbReference type="Pfam" id="PF00643">
    <property type="entry name" value="zf-B_box"/>
    <property type="match status" value="1"/>
</dbReference>
<evidence type="ECO:0000313" key="12">
    <source>
        <dbReference type="Proteomes" id="UP000291343"/>
    </source>
</evidence>
<evidence type="ECO:0000313" key="11">
    <source>
        <dbReference type="EMBL" id="RZF34392.1"/>
    </source>
</evidence>
<dbReference type="AlphaFoldDB" id="A0A482WME2"/>
<dbReference type="CDD" id="cd16619">
    <property type="entry name" value="mRING-HC-C4C4_TRIM37_C-VIII"/>
    <property type="match status" value="1"/>
</dbReference>
<dbReference type="GO" id="GO:0005778">
    <property type="term" value="C:peroxisomal membrane"/>
    <property type="evidence" value="ECO:0007669"/>
    <property type="project" value="TreeGrafter"/>
</dbReference>
<dbReference type="PROSITE" id="PS50119">
    <property type="entry name" value="ZF_BBOX"/>
    <property type="match status" value="1"/>
</dbReference>
<dbReference type="GO" id="GO:0008270">
    <property type="term" value="F:zinc ion binding"/>
    <property type="evidence" value="ECO:0007669"/>
    <property type="project" value="UniProtKB-KW"/>
</dbReference>
<evidence type="ECO:0000256" key="4">
    <source>
        <dbReference type="ARBA" id="ARBA00022771"/>
    </source>
</evidence>
<dbReference type="InterPro" id="IPR001841">
    <property type="entry name" value="Znf_RING"/>
</dbReference>
<sequence>MATKKKVNKMDDDHSVETLAEVFRCFICMEKLRDAHLCPHCSKLCCYVCVRRWLTEQRSQCPHCRASLHLHELVNCRWVQEVTQQLDSLQANGLASARAAAEHAQSDRCSAHQEKLSVYCWTCRLCICHQCALWGGRHSGHTFKPLDEVYEQHRTQIRDEAAQLRRRLMELVSLSQDVERNVESVRVAKDERVREIRNAVELMIARLDAQLKAKLLVLMGQKSSLIQETEQLEALLQDIDQHLHKCAKSELIQQSATLLRMIHQVRKKPMASFVTAPVPADFQSEIVPGYDSSTFIMTRFTQLQHKADPVYSTPLHVNGLCWRLKVYPDGNGVVRGNYLSVFLELTSGLPDTSK</sequence>
<dbReference type="SMART" id="SM00336">
    <property type="entry name" value="BBOX"/>
    <property type="match status" value="1"/>
</dbReference>
<dbReference type="GO" id="GO:0005164">
    <property type="term" value="F:tumor necrosis factor receptor binding"/>
    <property type="evidence" value="ECO:0007669"/>
    <property type="project" value="TreeGrafter"/>
</dbReference>
<dbReference type="InParanoid" id="A0A482WME2"/>
<keyword evidence="12" id="KW-1185">Reference proteome</keyword>